<dbReference type="EC" id="3.2.1.11" evidence="2"/>
<dbReference type="KEGG" id="ado:A6F68_00819"/>
<dbReference type="Proteomes" id="UP000092932">
    <property type="component" value="Chromosome"/>
</dbReference>
<proteinExistence type="predicted"/>
<reference evidence="2 3" key="1">
    <citation type="submission" date="2016-07" db="EMBL/GenBank/DDBJ databases">
        <title>Complete genome sequence of Altererythrobacter dongtanensis KCTC 22672, a type strain with esterase isolated from tidal flat.</title>
        <authorList>
            <person name="Cheng H."/>
            <person name="Wu Y.-H."/>
            <person name="Zhou P."/>
            <person name="Huo Y.-Y."/>
            <person name="Wang C.-S."/>
            <person name="Xu X.-W."/>
        </authorList>
    </citation>
    <scope>NUCLEOTIDE SEQUENCE [LARGE SCALE GENOMIC DNA]</scope>
    <source>
        <strain evidence="2 3">KCTC 22672</strain>
    </source>
</reference>
<dbReference type="STRING" id="692370.A6F68_00819"/>
<dbReference type="AlphaFoldDB" id="A0A1B2ABC2"/>
<evidence type="ECO:0000256" key="1">
    <source>
        <dbReference type="SAM" id="SignalP"/>
    </source>
</evidence>
<organism evidence="2 3">
    <name type="scientific">Tsuneonella dongtanensis</name>
    <dbReference type="NCBI Taxonomy" id="692370"/>
    <lineage>
        <taxon>Bacteria</taxon>
        <taxon>Pseudomonadati</taxon>
        <taxon>Pseudomonadota</taxon>
        <taxon>Alphaproteobacteria</taxon>
        <taxon>Sphingomonadales</taxon>
        <taxon>Erythrobacteraceae</taxon>
        <taxon>Tsuneonella</taxon>
    </lineage>
</organism>
<protein>
    <submittedName>
        <fullName evidence="2">Dextranase</fullName>
        <ecNumber evidence="2">3.2.1.11</ecNumber>
    </submittedName>
</protein>
<sequence>MRTILLFPLACAACVGAAPPAGTPTAPNRIVQRYDADTVVGSKFAVPDAWDEIVIGPGATVRGSFLIPDTRAKPLLIRGADRETSRLVGMGDLDRNTATDPNVRDRSGVMSFSKARVTVSTLTSLDPDKFHILARGPLTVEHVTMRETRGEATTDGVGGGDGTIVRDVLIDSFDDALKVYSGGMLFEDVTIVHNRNGAPIQFGWGAEKGDATIRNLTVIANSPARYNQGVFARAGQREGTGRLATDITIEGFRLVVPDGMARPPLFTFGRRNGRVSDAKVTVTGLCSGNPKPFATRAEIDAKTTRLNDSLAELLTPDCR</sequence>
<dbReference type="GO" id="GO:0033904">
    <property type="term" value="F:dextranase activity"/>
    <property type="evidence" value="ECO:0007669"/>
    <property type="project" value="UniProtKB-EC"/>
</dbReference>
<keyword evidence="2" id="KW-0326">Glycosidase</keyword>
<keyword evidence="1" id="KW-0732">Signal</keyword>
<keyword evidence="3" id="KW-1185">Reference proteome</keyword>
<dbReference type="RefSeq" id="WP_198152666.1">
    <property type="nucleotide sequence ID" value="NZ_CP016591.1"/>
</dbReference>
<accession>A0A1B2ABC2</accession>
<dbReference type="InterPro" id="IPR011050">
    <property type="entry name" value="Pectin_lyase_fold/virulence"/>
</dbReference>
<keyword evidence="2" id="KW-0378">Hydrolase</keyword>
<dbReference type="EMBL" id="CP016591">
    <property type="protein sequence ID" value="ANY19345.1"/>
    <property type="molecule type" value="Genomic_DNA"/>
</dbReference>
<evidence type="ECO:0000313" key="3">
    <source>
        <dbReference type="Proteomes" id="UP000092932"/>
    </source>
</evidence>
<gene>
    <name evidence="2" type="ORF">A6F68_00819</name>
</gene>
<feature type="signal peptide" evidence="1">
    <location>
        <begin position="1"/>
        <end position="17"/>
    </location>
</feature>
<dbReference type="InterPro" id="IPR012334">
    <property type="entry name" value="Pectin_lyas_fold"/>
</dbReference>
<feature type="chain" id="PRO_5008533980" evidence="1">
    <location>
        <begin position="18"/>
        <end position="319"/>
    </location>
</feature>
<dbReference type="SUPFAM" id="SSF51126">
    <property type="entry name" value="Pectin lyase-like"/>
    <property type="match status" value="1"/>
</dbReference>
<name>A0A1B2ABC2_9SPHN</name>
<evidence type="ECO:0000313" key="2">
    <source>
        <dbReference type="EMBL" id="ANY19345.1"/>
    </source>
</evidence>
<dbReference type="Gene3D" id="2.160.20.10">
    <property type="entry name" value="Single-stranded right-handed beta-helix, Pectin lyase-like"/>
    <property type="match status" value="1"/>
</dbReference>